<keyword evidence="13" id="KW-0234">DNA repair</keyword>
<keyword evidence="14" id="KW-0456">Lyase</keyword>
<keyword evidence="8" id="KW-0227">DNA damage</keyword>
<keyword evidence="10" id="KW-0378">Hydrolase</keyword>
<feature type="domain" description="Formamidopyrimidine-DNA glycosylase catalytic" evidence="20">
    <location>
        <begin position="2"/>
        <end position="131"/>
    </location>
</feature>
<organism evidence="21 22">
    <name type="scientific">Candidatus Cohnella colombiensis</name>
    <dbReference type="NCBI Taxonomy" id="3121368"/>
    <lineage>
        <taxon>Bacteria</taxon>
        <taxon>Bacillati</taxon>
        <taxon>Bacillota</taxon>
        <taxon>Bacilli</taxon>
        <taxon>Bacillales</taxon>
        <taxon>Paenibacillaceae</taxon>
        <taxon>Cohnella</taxon>
    </lineage>
</organism>
<keyword evidence="12" id="KW-0238">DNA-binding</keyword>
<dbReference type="GO" id="GO:0003684">
    <property type="term" value="F:damaged DNA binding"/>
    <property type="evidence" value="ECO:0007669"/>
    <property type="project" value="InterPro"/>
</dbReference>
<evidence type="ECO:0000256" key="11">
    <source>
        <dbReference type="ARBA" id="ARBA00022833"/>
    </source>
</evidence>
<keyword evidence="21" id="KW-0540">Nuclease</keyword>
<dbReference type="PROSITE" id="PS51068">
    <property type="entry name" value="FPG_CAT"/>
    <property type="match status" value="1"/>
</dbReference>
<evidence type="ECO:0000256" key="12">
    <source>
        <dbReference type="ARBA" id="ARBA00023125"/>
    </source>
</evidence>
<dbReference type="InterPro" id="IPR000214">
    <property type="entry name" value="Znf_DNA_glyclase/AP_lyase"/>
</dbReference>
<evidence type="ECO:0000313" key="22">
    <source>
        <dbReference type="Proteomes" id="UP001178662"/>
    </source>
</evidence>
<evidence type="ECO:0000256" key="14">
    <source>
        <dbReference type="ARBA" id="ARBA00023239"/>
    </source>
</evidence>
<dbReference type="Gene3D" id="3.20.190.10">
    <property type="entry name" value="MutM-like, N-terminal"/>
    <property type="match status" value="1"/>
</dbReference>
<reference evidence="21" key="1">
    <citation type="submission" date="2023-03" db="EMBL/GenBank/DDBJ databases">
        <title>Andean soil-derived lignocellulolytic bacterial consortium as a source of novel taxa and putative plastic-active enzymes.</title>
        <authorList>
            <person name="Diaz-Garcia L."/>
            <person name="Chuvochina M."/>
            <person name="Feuerriegel G."/>
            <person name="Bunk B."/>
            <person name="Sproer C."/>
            <person name="Streit W.R."/>
            <person name="Rodriguez L.M."/>
            <person name="Overmann J."/>
            <person name="Jimenez D.J."/>
        </authorList>
    </citation>
    <scope>NUCLEOTIDE SEQUENCE</scope>
    <source>
        <strain evidence="21">MAG 2441</strain>
    </source>
</reference>
<dbReference type="Gene3D" id="1.10.8.50">
    <property type="match status" value="1"/>
</dbReference>
<comment type="similarity">
    <text evidence="3">Belongs to the FPG family.</text>
</comment>
<evidence type="ECO:0000256" key="10">
    <source>
        <dbReference type="ARBA" id="ARBA00022801"/>
    </source>
</evidence>
<keyword evidence="15" id="KW-0511">Multifunctional enzyme</keyword>
<keyword evidence="22" id="KW-1185">Reference proteome</keyword>
<protein>
    <recommendedName>
        <fullName evidence="6">Formamidopyrimidine-DNA glycosylase</fullName>
        <ecNumber evidence="4">3.2.2.23</ecNumber>
        <ecNumber evidence="5">4.2.99.18</ecNumber>
    </recommendedName>
    <alternativeName>
        <fullName evidence="17">DNA-(apurinic or apyrimidinic site) lyase MutM</fullName>
    </alternativeName>
</protein>
<keyword evidence="9 18" id="KW-0863">Zinc-finger</keyword>
<evidence type="ECO:0000256" key="17">
    <source>
        <dbReference type="ARBA" id="ARBA00030638"/>
    </source>
</evidence>
<dbReference type="Pfam" id="PF06831">
    <property type="entry name" value="H2TH"/>
    <property type="match status" value="1"/>
</dbReference>
<dbReference type="Pfam" id="PF01149">
    <property type="entry name" value="Fapy_DNA_glyco"/>
    <property type="match status" value="1"/>
</dbReference>
<keyword evidence="11" id="KW-0862">Zinc</keyword>
<dbReference type="GO" id="GO:0008270">
    <property type="term" value="F:zinc ion binding"/>
    <property type="evidence" value="ECO:0007669"/>
    <property type="project" value="UniProtKB-KW"/>
</dbReference>
<dbReference type="InterPro" id="IPR012319">
    <property type="entry name" value="FPG_cat"/>
</dbReference>
<evidence type="ECO:0000256" key="4">
    <source>
        <dbReference type="ARBA" id="ARBA00012024"/>
    </source>
</evidence>
<evidence type="ECO:0000256" key="2">
    <source>
        <dbReference type="ARBA" id="ARBA00001947"/>
    </source>
</evidence>
<dbReference type="InterPro" id="IPR015886">
    <property type="entry name" value="H2TH_FPG"/>
</dbReference>
<keyword evidence="21" id="KW-0255">Endonuclease</keyword>
<sequence length="269" mass="30199">MSEWPELEHYRTQLSPLICGEKIIETSVNDESAINLSISDWKASLTLRTILFLEHKGKQLLFHLDDGNRIVLQLITGEWLAYTPQDEQPKGKIAIRIQLSNGYTLYVGGIKSGYMHFTTAKEVIKQAKELGPDPFAIHLTLDQFKRRLKGKKGRLKATLTDQRFLSGIGNVYSDEICFDAKLNPAVTIQELDDAKLEQLYTSMRHVLSESAATGGLCEHPMHAEDTVTGSYRSQLKVAGRTDLPCVNCGQPIKHETISGRKMFFCANCQ</sequence>
<dbReference type="SMART" id="SM00898">
    <property type="entry name" value="Fapy_DNA_glyco"/>
    <property type="match status" value="1"/>
</dbReference>
<evidence type="ECO:0000256" key="16">
    <source>
        <dbReference type="ARBA" id="ARBA00023295"/>
    </source>
</evidence>
<dbReference type="EC" id="3.2.2.23" evidence="4"/>
<dbReference type="PANTHER" id="PTHR22993:SF9">
    <property type="entry name" value="FORMAMIDOPYRIMIDINE-DNA GLYCOSYLASE"/>
    <property type="match status" value="1"/>
</dbReference>
<evidence type="ECO:0000256" key="13">
    <source>
        <dbReference type="ARBA" id="ARBA00023204"/>
    </source>
</evidence>
<dbReference type="SMART" id="SM01232">
    <property type="entry name" value="H2TH"/>
    <property type="match status" value="1"/>
</dbReference>
<evidence type="ECO:0000256" key="15">
    <source>
        <dbReference type="ARBA" id="ARBA00023268"/>
    </source>
</evidence>
<dbReference type="SUPFAM" id="SSF57716">
    <property type="entry name" value="Glucocorticoid receptor-like (DNA-binding domain)"/>
    <property type="match status" value="1"/>
</dbReference>
<dbReference type="Proteomes" id="UP001178662">
    <property type="component" value="Chromosome"/>
</dbReference>
<dbReference type="SUPFAM" id="SSF81624">
    <property type="entry name" value="N-terminal domain of MutM-like DNA repair proteins"/>
    <property type="match status" value="1"/>
</dbReference>
<evidence type="ECO:0000259" key="19">
    <source>
        <dbReference type="PROSITE" id="PS51066"/>
    </source>
</evidence>
<proteinExistence type="inferred from homology"/>
<comment type="catalytic activity">
    <reaction evidence="1">
        <text>Hydrolysis of DNA containing ring-opened 7-methylguanine residues, releasing 2,6-diamino-4-hydroxy-5-(N-methyl)formamidopyrimidine.</text>
        <dbReference type="EC" id="3.2.2.23"/>
    </reaction>
</comment>
<evidence type="ECO:0000256" key="5">
    <source>
        <dbReference type="ARBA" id="ARBA00012720"/>
    </source>
</evidence>
<evidence type="ECO:0000256" key="9">
    <source>
        <dbReference type="ARBA" id="ARBA00022771"/>
    </source>
</evidence>
<evidence type="ECO:0000256" key="6">
    <source>
        <dbReference type="ARBA" id="ARBA00016240"/>
    </source>
</evidence>
<keyword evidence="16" id="KW-0326">Glycosidase</keyword>
<evidence type="ECO:0000256" key="18">
    <source>
        <dbReference type="PROSITE-ProRule" id="PRU00391"/>
    </source>
</evidence>
<dbReference type="GO" id="GO:0034039">
    <property type="term" value="F:8-oxo-7,8-dihydroguanine DNA N-glycosylase activity"/>
    <property type="evidence" value="ECO:0007669"/>
    <property type="project" value="TreeGrafter"/>
</dbReference>
<accession>A0AA95JBT7</accession>
<keyword evidence="7" id="KW-0479">Metal-binding</keyword>
<comment type="cofactor">
    <cofactor evidence="2">
        <name>Zn(2+)</name>
        <dbReference type="ChEBI" id="CHEBI:29105"/>
    </cofactor>
</comment>
<dbReference type="EC" id="4.2.99.18" evidence="5"/>
<evidence type="ECO:0000256" key="8">
    <source>
        <dbReference type="ARBA" id="ARBA00022763"/>
    </source>
</evidence>
<dbReference type="InterPro" id="IPR010663">
    <property type="entry name" value="Znf_FPG/IleRS"/>
</dbReference>
<feature type="domain" description="FPG-type" evidence="19">
    <location>
        <begin position="236"/>
        <end position="269"/>
    </location>
</feature>
<evidence type="ECO:0000256" key="3">
    <source>
        <dbReference type="ARBA" id="ARBA00009409"/>
    </source>
</evidence>
<dbReference type="InterPro" id="IPR010979">
    <property type="entry name" value="Ribosomal_uS13-like_H2TH"/>
</dbReference>
<evidence type="ECO:0000259" key="20">
    <source>
        <dbReference type="PROSITE" id="PS51068"/>
    </source>
</evidence>
<evidence type="ECO:0000256" key="1">
    <source>
        <dbReference type="ARBA" id="ARBA00001668"/>
    </source>
</evidence>
<dbReference type="PROSITE" id="PS51066">
    <property type="entry name" value="ZF_FPG_2"/>
    <property type="match status" value="1"/>
</dbReference>
<dbReference type="AlphaFoldDB" id="A0AA95JBT7"/>
<evidence type="ECO:0000256" key="7">
    <source>
        <dbReference type="ARBA" id="ARBA00022723"/>
    </source>
</evidence>
<dbReference type="SUPFAM" id="SSF46946">
    <property type="entry name" value="S13-like H2TH domain"/>
    <property type="match status" value="1"/>
</dbReference>
<dbReference type="PANTHER" id="PTHR22993">
    <property type="entry name" value="FORMAMIDOPYRIMIDINE-DNA GLYCOSYLASE"/>
    <property type="match status" value="1"/>
</dbReference>
<dbReference type="EMBL" id="CP119317">
    <property type="protein sequence ID" value="WEK55823.1"/>
    <property type="molecule type" value="Genomic_DNA"/>
</dbReference>
<evidence type="ECO:0000313" key="21">
    <source>
        <dbReference type="EMBL" id="WEK55823.1"/>
    </source>
</evidence>
<dbReference type="GO" id="GO:0140078">
    <property type="term" value="F:class I DNA-(apurinic or apyrimidinic site) endonuclease activity"/>
    <property type="evidence" value="ECO:0007669"/>
    <property type="project" value="UniProtKB-EC"/>
</dbReference>
<dbReference type="Pfam" id="PF06827">
    <property type="entry name" value="zf-FPG_IleRS"/>
    <property type="match status" value="1"/>
</dbReference>
<dbReference type="InterPro" id="IPR035937">
    <property type="entry name" value="FPG_N"/>
</dbReference>
<name>A0AA95JBT7_9BACL</name>
<gene>
    <name evidence="21" type="ORF">P0Y55_07190</name>
</gene>
<dbReference type="GO" id="GO:0006284">
    <property type="term" value="P:base-excision repair"/>
    <property type="evidence" value="ECO:0007669"/>
    <property type="project" value="InterPro"/>
</dbReference>